<organism evidence="1">
    <name type="scientific">Hexamita inflata</name>
    <dbReference type="NCBI Taxonomy" id="28002"/>
    <lineage>
        <taxon>Eukaryota</taxon>
        <taxon>Metamonada</taxon>
        <taxon>Diplomonadida</taxon>
        <taxon>Hexamitidae</taxon>
        <taxon>Hexamitinae</taxon>
        <taxon>Hexamita</taxon>
    </lineage>
</organism>
<dbReference type="EMBL" id="CAXDID020000136">
    <property type="protein sequence ID" value="CAL6037422.1"/>
    <property type="molecule type" value="Genomic_DNA"/>
</dbReference>
<dbReference type="EMBL" id="CAXDID020000136">
    <property type="protein sequence ID" value="CAL6037418.1"/>
    <property type="molecule type" value="Genomic_DNA"/>
</dbReference>
<evidence type="ECO:0000313" key="1">
    <source>
        <dbReference type="EMBL" id="CAI9971769.1"/>
    </source>
</evidence>
<proteinExistence type="predicted"/>
<comment type="caution">
    <text evidence="1">The sequence shown here is derived from an EMBL/GenBank/DDBJ whole genome shotgun (WGS) entry which is preliminary data.</text>
</comment>
<reference evidence="1" key="1">
    <citation type="submission" date="2023-06" db="EMBL/GenBank/DDBJ databases">
        <authorList>
            <person name="Kurt Z."/>
        </authorList>
    </citation>
    <scope>NUCLEOTIDE SEQUENCE</scope>
</reference>
<evidence type="ECO:0000313" key="6">
    <source>
        <dbReference type="EMBL" id="CAL6037448.1"/>
    </source>
</evidence>
<keyword evidence="7" id="KW-1185">Reference proteome</keyword>
<name>A0AA86UXC9_9EUKA</name>
<dbReference type="Proteomes" id="UP001642409">
    <property type="component" value="Unassembled WGS sequence"/>
</dbReference>
<dbReference type="EMBL" id="CATOUU010001095">
    <property type="protein sequence ID" value="CAI9971771.1"/>
    <property type="molecule type" value="Genomic_DNA"/>
</dbReference>
<evidence type="ECO:0000313" key="7">
    <source>
        <dbReference type="Proteomes" id="UP001642409"/>
    </source>
</evidence>
<evidence type="ECO:0000313" key="3">
    <source>
        <dbReference type="EMBL" id="CAI9971784.1"/>
    </source>
</evidence>
<dbReference type="EMBL" id="CAXDID020000136">
    <property type="protein sequence ID" value="CAL6037448.1"/>
    <property type="molecule type" value="Genomic_DNA"/>
</dbReference>
<gene>
    <name evidence="4" type="ORF">HINF_LOCUS36882</name>
    <name evidence="5" type="ORF">HINF_LOCUS36884</name>
    <name evidence="6" type="ORF">HINF_LOCUS36897</name>
    <name evidence="1" type="ORF">HINF_LOCUS59414</name>
    <name evidence="2" type="ORF">HINF_LOCUS59416</name>
    <name evidence="3" type="ORF">HINF_LOCUS59429</name>
</gene>
<dbReference type="EMBL" id="CATOUU010001095">
    <property type="protein sequence ID" value="CAI9971784.1"/>
    <property type="molecule type" value="Genomic_DNA"/>
</dbReference>
<accession>A0AA86UXC9</accession>
<dbReference type="AlphaFoldDB" id="A0AA86UXC9"/>
<reference evidence="4 7" key="2">
    <citation type="submission" date="2024-07" db="EMBL/GenBank/DDBJ databases">
        <authorList>
            <person name="Akdeniz Z."/>
        </authorList>
    </citation>
    <scope>NUCLEOTIDE SEQUENCE [LARGE SCALE GENOMIC DNA]</scope>
</reference>
<evidence type="ECO:0000313" key="5">
    <source>
        <dbReference type="EMBL" id="CAL6037422.1"/>
    </source>
</evidence>
<evidence type="ECO:0000313" key="4">
    <source>
        <dbReference type="EMBL" id="CAL6037418.1"/>
    </source>
</evidence>
<dbReference type="EMBL" id="CATOUU010001095">
    <property type="protein sequence ID" value="CAI9971769.1"/>
    <property type="molecule type" value="Genomic_DNA"/>
</dbReference>
<protein>
    <submittedName>
        <fullName evidence="4">Hypothetical_protein</fullName>
    </submittedName>
</protein>
<sequence length="107" mass="12038">MLVVIFAMLQPQAKSTFAHIITFFKNSQNGTNTLDVINPLQMLYQQEYPVSLKSTSLNCYISYISATIPEILSPSNLNYTKLSSRMSTDLDFNIIPDKIFPLAVNIS</sequence>
<evidence type="ECO:0000313" key="2">
    <source>
        <dbReference type="EMBL" id="CAI9971771.1"/>
    </source>
</evidence>